<protein>
    <submittedName>
        <fullName evidence="3">FMN-binding protein</fullName>
    </submittedName>
</protein>
<keyword evidence="4" id="KW-1185">Reference proteome</keyword>
<reference evidence="3" key="1">
    <citation type="submission" date="2020-07" db="EMBL/GenBank/DDBJ databases">
        <title>Genomic analysis of a strain of Sedimentibacter Hydroxybenzoicus DSM7310.</title>
        <authorList>
            <person name="Ma S."/>
        </authorList>
    </citation>
    <scope>NUCLEOTIDE SEQUENCE</scope>
    <source>
        <strain evidence="3">DSM 7310</strain>
    </source>
</reference>
<evidence type="ECO:0000313" key="4">
    <source>
        <dbReference type="Proteomes" id="UP000611629"/>
    </source>
</evidence>
<feature type="chain" id="PRO_5039088295" evidence="1">
    <location>
        <begin position="22"/>
        <end position="566"/>
    </location>
</feature>
<dbReference type="GO" id="GO:0010181">
    <property type="term" value="F:FMN binding"/>
    <property type="evidence" value="ECO:0007669"/>
    <property type="project" value="InterPro"/>
</dbReference>
<sequence>MKRILSIVLCMLMILSVAACTKETQAPAGQAETLTGVGKGFAGEVKVTVTKEGDKITNVVVDSHTETNGIGTKAVDEIPAKIVDANSTDVEAVAGATVTSEAIVYAVNNALDPAKYPAPTAAVKEDKKPEAVVAAEVYQGFGFASEGRLGPGKDDTDTPVFSFNDVFAHTLFDQEGRILAMTVDVLEVATPNYDGEGMPHFSGFPGQGGYNNDSNHDEKVDGKTEDTEENFIAEINSWVSKRDRGASYVMGAGSWSEQMDKFEETFVGMTVEEVEEWFEKYCSDLNGRPLKDGSDKPEDKAKYDALTAEEKAMLADVTSGATMSLKDPHGDIVTAIKRSFENRVPLEEVREVASMGTAVLPLHRLGPGKDDTGVSVYSINKVFANALFDGQGKIAALYVDQLEVATPNYDGASMPHFTGFPGQSYNNDENHDEKVDGTITVTDDSFLDEIKGWVTKRDRGEGYVMGTGTWEAQMDKFEELFIGKTADEVEEWFEKYCSDLNGRPLKDGSDKPEDKEKYDALSDDEKAMLADVTSAATMSLNDGHGDLVGAIKKAFENRVEIDLTVK</sequence>
<evidence type="ECO:0000256" key="1">
    <source>
        <dbReference type="SAM" id="SignalP"/>
    </source>
</evidence>
<name>A0A974BHX0_SEDHY</name>
<dbReference type="GO" id="GO:0016020">
    <property type="term" value="C:membrane"/>
    <property type="evidence" value="ECO:0007669"/>
    <property type="project" value="InterPro"/>
</dbReference>
<dbReference type="Proteomes" id="UP000611629">
    <property type="component" value="Unassembled WGS sequence"/>
</dbReference>
<keyword evidence="1" id="KW-0732">Signal</keyword>
<dbReference type="AlphaFoldDB" id="A0A974BHX0"/>
<dbReference type="Gene3D" id="3.90.1010.20">
    <property type="match status" value="1"/>
</dbReference>
<proteinExistence type="predicted"/>
<comment type="caution">
    <text evidence="3">The sequence shown here is derived from an EMBL/GenBank/DDBJ whole genome shotgun (WGS) entry which is preliminary data.</text>
</comment>
<organism evidence="3 4">
    <name type="scientific">Sedimentibacter hydroxybenzoicus DSM 7310</name>
    <dbReference type="NCBI Taxonomy" id="1123245"/>
    <lineage>
        <taxon>Bacteria</taxon>
        <taxon>Bacillati</taxon>
        <taxon>Bacillota</taxon>
        <taxon>Tissierellia</taxon>
        <taxon>Sedimentibacter</taxon>
    </lineage>
</organism>
<dbReference type="EMBL" id="JACBNQ010000001">
    <property type="protein sequence ID" value="NYB72995.1"/>
    <property type="molecule type" value="Genomic_DNA"/>
</dbReference>
<feature type="domain" description="FMN-binding" evidence="2">
    <location>
        <begin position="40"/>
        <end position="114"/>
    </location>
</feature>
<accession>A0A974BHX0</accession>
<gene>
    <name evidence="3" type="ORF">HZF24_02435</name>
</gene>
<feature type="signal peptide" evidence="1">
    <location>
        <begin position="1"/>
        <end position="21"/>
    </location>
</feature>
<evidence type="ECO:0000259" key="2">
    <source>
        <dbReference type="SMART" id="SM00900"/>
    </source>
</evidence>
<dbReference type="RefSeq" id="WP_179236658.1">
    <property type="nucleotide sequence ID" value="NZ_JACBNQ010000001.1"/>
</dbReference>
<dbReference type="PROSITE" id="PS51257">
    <property type="entry name" value="PROKAR_LIPOPROTEIN"/>
    <property type="match status" value="1"/>
</dbReference>
<evidence type="ECO:0000313" key="3">
    <source>
        <dbReference type="EMBL" id="NYB72995.1"/>
    </source>
</evidence>
<dbReference type="Pfam" id="PF04205">
    <property type="entry name" value="FMN_bind"/>
    <property type="match status" value="1"/>
</dbReference>
<dbReference type="InterPro" id="IPR007329">
    <property type="entry name" value="FMN-bd"/>
</dbReference>
<dbReference type="SMART" id="SM00900">
    <property type="entry name" value="FMN_bind"/>
    <property type="match status" value="1"/>
</dbReference>